<evidence type="ECO:0000313" key="1">
    <source>
        <dbReference type="EMBL" id="SFI21922.1"/>
    </source>
</evidence>
<dbReference type="AlphaFoldDB" id="A0A1I3GF97"/>
<name>A0A1I3GF97_SELRU</name>
<dbReference type="RefSeq" id="WP_075444943.1">
    <property type="nucleotide sequence ID" value="NZ_FOQK01000022.1"/>
</dbReference>
<dbReference type="PANTHER" id="PTHR41260:SF1">
    <property type="entry name" value="PROTEIN ECSC"/>
    <property type="match status" value="1"/>
</dbReference>
<evidence type="ECO:0000313" key="2">
    <source>
        <dbReference type="Proteomes" id="UP000183639"/>
    </source>
</evidence>
<reference evidence="1 2" key="1">
    <citation type="submission" date="2016-10" db="EMBL/GenBank/DDBJ databases">
        <authorList>
            <person name="de Groot N.N."/>
        </authorList>
    </citation>
    <scope>NUCLEOTIDE SEQUENCE [LARGE SCALE GENOMIC DNA]</scope>
    <source>
        <strain evidence="1 2">Z108</strain>
    </source>
</reference>
<dbReference type="PANTHER" id="PTHR41260">
    <property type="entry name" value="PROTEIN ECSC"/>
    <property type="match status" value="1"/>
</dbReference>
<sequence>MDEKAMVNLLNAAYNKALEGLPGAESAEELAKEYLREAGTLSEKADSLIRWQIAKCSTSGFLTGIGGLITLPVAIPANLASVIYVQLRMIAAIAYMGGYDPRDDKVKTLAFVCLCGNKASDIVRDTLAVPLARAMGTVLIKKIPNEVIKRINRAVGMRLVTKFGEKGMINLGKAIPFFGGIVGGTIDGVTTNIIGDTAKKCFIKNG</sequence>
<dbReference type="Proteomes" id="UP000183639">
    <property type="component" value="Unassembled WGS sequence"/>
</dbReference>
<dbReference type="EMBL" id="FOQK01000022">
    <property type="protein sequence ID" value="SFI21922.1"/>
    <property type="molecule type" value="Genomic_DNA"/>
</dbReference>
<gene>
    <name evidence="1" type="ORF">SAMN04487861_1224</name>
</gene>
<proteinExistence type="predicted"/>
<dbReference type="Pfam" id="PF12787">
    <property type="entry name" value="EcsC"/>
    <property type="match status" value="1"/>
</dbReference>
<organism evidence="1 2">
    <name type="scientific">Selenomonas ruminantium</name>
    <dbReference type="NCBI Taxonomy" id="971"/>
    <lineage>
        <taxon>Bacteria</taxon>
        <taxon>Bacillati</taxon>
        <taxon>Bacillota</taxon>
        <taxon>Negativicutes</taxon>
        <taxon>Selenomonadales</taxon>
        <taxon>Selenomonadaceae</taxon>
        <taxon>Selenomonas</taxon>
    </lineage>
</organism>
<dbReference type="InterPro" id="IPR024787">
    <property type="entry name" value="EcsC"/>
</dbReference>
<accession>A0A1I3GF97</accession>
<protein>
    <submittedName>
        <fullName evidence="1">EcsC protein family protein</fullName>
    </submittedName>
</protein>